<dbReference type="Pfam" id="PF00672">
    <property type="entry name" value="HAMP"/>
    <property type="match status" value="1"/>
</dbReference>
<dbReference type="GO" id="GO:0016020">
    <property type="term" value="C:membrane"/>
    <property type="evidence" value="ECO:0007669"/>
    <property type="project" value="InterPro"/>
</dbReference>
<dbReference type="GO" id="GO:0007165">
    <property type="term" value="P:signal transduction"/>
    <property type="evidence" value="ECO:0007669"/>
    <property type="project" value="UniProtKB-KW"/>
</dbReference>
<organism evidence="7 8">
    <name type="scientific">Natronincola peptidivorans</name>
    <dbReference type="NCBI Taxonomy" id="426128"/>
    <lineage>
        <taxon>Bacteria</taxon>
        <taxon>Bacillati</taxon>
        <taxon>Bacillota</taxon>
        <taxon>Clostridia</taxon>
        <taxon>Peptostreptococcales</taxon>
        <taxon>Natronincolaceae</taxon>
        <taxon>Natronincola</taxon>
    </lineage>
</organism>
<dbReference type="PROSITE" id="PS50111">
    <property type="entry name" value="CHEMOTAXIS_TRANSDUC_2"/>
    <property type="match status" value="1"/>
</dbReference>
<keyword evidence="4" id="KW-0812">Transmembrane</keyword>
<proteinExistence type="inferred from homology"/>
<dbReference type="InterPro" id="IPR004089">
    <property type="entry name" value="MCPsignal_dom"/>
</dbReference>
<accession>A0A1I0DD38</accession>
<keyword evidence="1 3" id="KW-0807">Transducer</keyword>
<dbReference type="RefSeq" id="WP_170834763.1">
    <property type="nucleotide sequence ID" value="NZ_FOHU01000007.1"/>
</dbReference>
<dbReference type="EMBL" id="FOHU01000007">
    <property type="protein sequence ID" value="SET29919.1"/>
    <property type="molecule type" value="Genomic_DNA"/>
</dbReference>
<evidence type="ECO:0000313" key="7">
    <source>
        <dbReference type="EMBL" id="SET29919.1"/>
    </source>
</evidence>
<keyword evidence="8" id="KW-1185">Reference proteome</keyword>
<reference evidence="7 8" key="1">
    <citation type="submission" date="2016-10" db="EMBL/GenBank/DDBJ databases">
        <authorList>
            <person name="de Groot N.N."/>
        </authorList>
    </citation>
    <scope>NUCLEOTIDE SEQUENCE [LARGE SCALE GENOMIC DNA]</scope>
    <source>
        <strain evidence="7 8">DSM 18979</strain>
    </source>
</reference>
<evidence type="ECO:0000256" key="3">
    <source>
        <dbReference type="PROSITE-ProRule" id="PRU00284"/>
    </source>
</evidence>
<dbReference type="Pfam" id="PF00015">
    <property type="entry name" value="MCPsignal"/>
    <property type="match status" value="1"/>
</dbReference>
<keyword evidence="4" id="KW-0472">Membrane</keyword>
<feature type="domain" description="HAMP" evidence="6">
    <location>
        <begin position="220"/>
        <end position="274"/>
    </location>
</feature>
<evidence type="ECO:0000256" key="2">
    <source>
        <dbReference type="ARBA" id="ARBA00029447"/>
    </source>
</evidence>
<name>A0A1I0DD38_9FIRM</name>
<evidence type="ECO:0000256" key="4">
    <source>
        <dbReference type="SAM" id="Phobius"/>
    </source>
</evidence>
<dbReference type="SMART" id="SM00304">
    <property type="entry name" value="HAMP"/>
    <property type="match status" value="2"/>
</dbReference>
<sequence length="580" mass="65147">MNFHRKNKKKTTLQKQWTRNIMILILVLFIGFGLFIYTTVNMAAYRMLSISMDAMGKIAARELSQHDIKGLIDSKDADRPGYRNIVDTLESITERSEDLLPNIYIFAKDSNQDWIYIVDASSHRRAQIGDAFPYVNKERELVYETTEVHTTNIEQDFFTQQAHMAAYIPIVQNDEVVAILGLDVNTSALVKLQVIFLTVLVGLMAICLFVIWWMVRLITKRQNRSIEKLVNKMKEMAELKGDLTKRIDIEDNNEIGELANYTNKMMDTLQSILLKVEENSKHLVDTSKHFSKSFEEVSTSFSKMNTTVDDVTTRIIGQTGEMSNTTESIVGMHQAINEIAEYSQQVTAEAADTETHALEGNGAIKKMKNQMDHVGQAVNETTELMTKLDQHSNEINSIVETITAISKQTNLLALNASIEAARAGEHGQGFRVVAEEVRTLAEESSKSADEISKLLGSIREEIINASRSMQEVSHQKSASDIHVEDAIQRFEKITSSIQKVSSMVEEVSASTEEITATTAMISESMTSLKSTSLENTESVEEVASSIDSESKTIEGLLRQVLHMETISDELNQRLSKLKLK</sequence>
<evidence type="ECO:0000313" key="8">
    <source>
        <dbReference type="Proteomes" id="UP000199568"/>
    </source>
</evidence>
<dbReference type="PANTHER" id="PTHR32089">
    <property type="entry name" value="METHYL-ACCEPTING CHEMOTAXIS PROTEIN MCPB"/>
    <property type="match status" value="1"/>
</dbReference>
<dbReference type="Gene3D" id="1.10.287.950">
    <property type="entry name" value="Methyl-accepting chemotaxis protein"/>
    <property type="match status" value="1"/>
</dbReference>
<evidence type="ECO:0000259" key="6">
    <source>
        <dbReference type="PROSITE" id="PS50885"/>
    </source>
</evidence>
<dbReference type="Proteomes" id="UP000199568">
    <property type="component" value="Unassembled WGS sequence"/>
</dbReference>
<dbReference type="AlphaFoldDB" id="A0A1I0DD38"/>
<dbReference type="PANTHER" id="PTHR32089:SF112">
    <property type="entry name" value="LYSOZYME-LIKE PROTEIN-RELATED"/>
    <property type="match status" value="1"/>
</dbReference>
<dbReference type="PROSITE" id="PS50885">
    <property type="entry name" value="HAMP"/>
    <property type="match status" value="1"/>
</dbReference>
<feature type="transmembrane region" description="Helical" evidence="4">
    <location>
        <begin position="194"/>
        <end position="215"/>
    </location>
</feature>
<evidence type="ECO:0000259" key="5">
    <source>
        <dbReference type="PROSITE" id="PS50111"/>
    </source>
</evidence>
<keyword evidence="4" id="KW-1133">Transmembrane helix</keyword>
<dbReference type="InterPro" id="IPR003660">
    <property type="entry name" value="HAMP_dom"/>
</dbReference>
<feature type="domain" description="Methyl-accepting transducer" evidence="5">
    <location>
        <begin position="293"/>
        <end position="529"/>
    </location>
</feature>
<dbReference type="Gene3D" id="6.10.340.10">
    <property type="match status" value="1"/>
</dbReference>
<evidence type="ECO:0000256" key="1">
    <source>
        <dbReference type="ARBA" id="ARBA00023224"/>
    </source>
</evidence>
<dbReference type="SMART" id="SM00283">
    <property type="entry name" value="MA"/>
    <property type="match status" value="1"/>
</dbReference>
<feature type="transmembrane region" description="Helical" evidence="4">
    <location>
        <begin position="21"/>
        <end position="45"/>
    </location>
</feature>
<gene>
    <name evidence="7" type="ORF">SAMN05660297_01976</name>
</gene>
<dbReference type="CDD" id="cd06225">
    <property type="entry name" value="HAMP"/>
    <property type="match status" value="1"/>
</dbReference>
<dbReference type="CDD" id="cd11386">
    <property type="entry name" value="MCP_signal"/>
    <property type="match status" value="1"/>
</dbReference>
<protein>
    <submittedName>
        <fullName evidence="7">Methyl-accepting chemotaxis protein</fullName>
    </submittedName>
</protein>
<dbReference type="SUPFAM" id="SSF58104">
    <property type="entry name" value="Methyl-accepting chemotaxis protein (MCP) signaling domain"/>
    <property type="match status" value="1"/>
</dbReference>
<dbReference type="STRING" id="426128.SAMN05660297_01976"/>
<comment type="similarity">
    <text evidence="2">Belongs to the methyl-accepting chemotaxis (MCP) protein family.</text>
</comment>